<keyword evidence="1" id="KW-0472">Membrane</keyword>
<dbReference type="PIRSF" id="PIRSF018266">
    <property type="entry name" value="FecR"/>
    <property type="match status" value="1"/>
</dbReference>
<keyword evidence="1" id="KW-0812">Transmembrane</keyword>
<organism evidence="4 5">
    <name type="scientific">Pedobacter hartonius</name>
    <dbReference type="NCBI Taxonomy" id="425514"/>
    <lineage>
        <taxon>Bacteria</taxon>
        <taxon>Pseudomonadati</taxon>
        <taxon>Bacteroidota</taxon>
        <taxon>Sphingobacteriia</taxon>
        <taxon>Sphingobacteriales</taxon>
        <taxon>Sphingobacteriaceae</taxon>
        <taxon>Pedobacter</taxon>
    </lineage>
</organism>
<dbReference type="InterPro" id="IPR006860">
    <property type="entry name" value="FecR"/>
</dbReference>
<gene>
    <name evidence="4" type="ORF">SAMN05443550_104252</name>
</gene>
<dbReference type="PANTHER" id="PTHR30273">
    <property type="entry name" value="PERIPLASMIC SIGNAL SENSOR AND SIGMA FACTOR ACTIVATOR FECR-RELATED"/>
    <property type="match status" value="1"/>
</dbReference>
<evidence type="ECO:0000259" key="3">
    <source>
        <dbReference type="Pfam" id="PF16344"/>
    </source>
</evidence>
<dbReference type="RefSeq" id="WP_090556383.1">
    <property type="nucleotide sequence ID" value="NZ_FNRA01000004.1"/>
</dbReference>
<evidence type="ECO:0000313" key="4">
    <source>
        <dbReference type="EMBL" id="SEA65481.1"/>
    </source>
</evidence>
<dbReference type="Gene3D" id="2.60.120.1440">
    <property type="match status" value="1"/>
</dbReference>
<feature type="transmembrane region" description="Helical" evidence="1">
    <location>
        <begin position="78"/>
        <end position="96"/>
    </location>
</feature>
<proteinExistence type="predicted"/>
<sequence>MKKDISKDLLQKYEDGTCTPEEVNKVEDWYRTIAKENAGTPFAQNLIVEELASLEQIRSSRKRKETIVIRLYQEYKRFAVAALICFSAGIGVYLMFAGRNDGVFENDVDPGKNQAVLTLENGKRIKLTDAENGELATLPGMRVSKTKNGELMFQVTGSSPTVGNSKKSLNTIETPKGGQYMVCLPDGSKVWLNAASTLSFPTTFDVTRNVALSGEAYFEIKKDKAHPFIVTSPKQTVQVLGTHFNVSSYPEDIVVKTTLLEGSVRVSGLQKGTETSSNVLILKPNEQSVNNGLTMNVGQVEAENEIDWHNGTFAFKRETLGEIMKELARWYDLKVTYQDTALQQLHFVGRASRYAKISDILCQMQLTKEVKFKITGKEITVMR</sequence>
<dbReference type="STRING" id="425514.SAMN05443550_104252"/>
<dbReference type="OrthoDB" id="1099963at2"/>
<keyword evidence="5" id="KW-1185">Reference proteome</keyword>
<keyword evidence="1" id="KW-1133">Transmembrane helix</keyword>
<dbReference type="Pfam" id="PF16344">
    <property type="entry name" value="FecR_C"/>
    <property type="match status" value="1"/>
</dbReference>
<dbReference type="Pfam" id="PF04773">
    <property type="entry name" value="FecR"/>
    <property type="match status" value="1"/>
</dbReference>
<dbReference type="Gene3D" id="3.55.50.30">
    <property type="match status" value="1"/>
</dbReference>
<reference evidence="4 5" key="1">
    <citation type="submission" date="2016-10" db="EMBL/GenBank/DDBJ databases">
        <authorList>
            <person name="de Groot N.N."/>
        </authorList>
    </citation>
    <scope>NUCLEOTIDE SEQUENCE [LARGE SCALE GENOMIC DNA]</scope>
    <source>
        <strain evidence="4 5">DSM 19033</strain>
    </source>
</reference>
<dbReference type="InterPro" id="IPR012373">
    <property type="entry name" value="Ferrdict_sens_TM"/>
</dbReference>
<feature type="domain" description="FecR protein" evidence="2">
    <location>
        <begin position="171"/>
        <end position="265"/>
    </location>
</feature>
<dbReference type="GO" id="GO:0016989">
    <property type="term" value="F:sigma factor antagonist activity"/>
    <property type="evidence" value="ECO:0007669"/>
    <property type="project" value="TreeGrafter"/>
</dbReference>
<evidence type="ECO:0000259" key="2">
    <source>
        <dbReference type="Pfam" id="PF04773"/>
    </source>
</evidence>
<dbReference type="EMBL" id="FNRA01000004">
    <property type="protein sequence ID" value="SEA65481.1"/>
    <property type="molecule type" value="Genomic_DNA"/>
</dbReference>
<feature type="domain" description="Protein FecR C-terminal" evidence="3">
    <location>
        <begin position="313"/>
        <end position="381"/>
    </location>
</feature>
<dbReference type="Proteomes" id="UP000198850">
    <property type="component" value="Unassembled WGS sequence"/>
</dbReference>
<accession>A0A1H4CYL6</accession>
<evidence type="ECO:0000313" key="5">
    <source>
        <dbReference type="Proteomes" id="UP000198850"/>
    </source>
</evidence>
<protein>
    <submittedName>
        <fullName evidence="4">FecR family protein</fullName>
    </submittedName>
</protein>
<dbReference type="PANTHER" id="PTHR30273:SF2">
    <property type="entry name" value="PROTEIN FECR"/>
    <property type="match status" value="1"/>
</dbReference>
<evidence type="ECO:0000256" key="1">
    <source>
        <dbReference type="SAM" id="Phobius"/>
    </source>
</evidence>
<dbReference type="InterPro" id="IPR032508">
    <property type="entry name" value="FecR_C"/>
</dbReference>
<dbReference type="AlphaFoldDB" id="A0A1H4CYL6"/>
<name>A0A1H4CYL6_9SPHI</name>